<dbReference type="HOGENOM" id="CLU_037612_1_4_0"/>
<comment type="similarity">
    <text evidence="1">Belongs to the ParA family.</text>
</comment>
<dbReference type="CDD" id="cd02042">
    <property type="entry name" value="ParAB_family"/>
    <property type="match status" value="1"/>
</dbReference>
<dbReference type="InterPro" id="IPR050678">
    <property type="entry name" value="DNA_Partitioning_ATPase"/>
</dbReference>
<evidence type="ECO:0000259" key="2">
    <source>
        <dbReference type="Pfam" id="PF13614"/>
    </source>
</evidence>
<gene>
    <name evidence="3" type="ordered locus">Haur_4809</name>
</gene>
<dbReference type="FunCoup" id="A9B290">
    <property type="interactions" value="309"/>
</dbReference>
<dbReference type="STRING" id="316274.Haur_4809"/>
<name>A9B290_HERA2</name>
<dbReference type="Pfam" id="PF13614">
    <property type="entry name" value="AAA_31"/>
    <property type="match status" value="1"/>
</dbReference>
<dbReference type="Proteomes" id="UP000000787">
    <property type="component" value="Chromosome"/>
</dbReference>
<dbReference type="BioCyc" id="HAUR316274:GHYA-4868-MONOMER"/>
<dbReference type="PANTHER" id="PTHR13696:SF52">
    <property type="entry name" value="PARA FAMILY PROTEIN CT_582"/>
    <property type="match status" value="1"/>
</dbReference>
<sequence length="257" mass="27786">MKPRIIAVANQKGGVGKTTSTVNIAAELVARGQRVLVIDLDPQGNATTSLGINKKALKATVYDVLLGNAPTEIVLTATGREQLQLLPATVELAGAEVELVDEHRREHRLRDALAPIASTFDTIMIDCPPSLGLLTLNALCAAHGVIIPLQCEYLALEGLAQLKNTIDLVRTSLNPALTILGVVMTMYDGRTNLAQQVVSEVRQYFPQRIFNTLVPRSIRLSEAPSHGQTIREYDPASKGAMAYAMLVDELSRRLEAA</sequence>
<dbReference type="Gene3D" id="3.40.50.300">
    <property type="entry name" value="P-loop containing nucleotide triphosphate hydrolases"/>
    <property type="match status" value="1"/>
</dbReference>
<dbReference type="AlphaFoldDB" id="A9B290"/>
<reference evidence="3 4" key="1">
    <citation type="journal article" date="2011" name="Stand. Genomic Sci.">
        <title>Complete genome sequence of the filamentous gliding predatory bacterium Herpetosiphon aurantiacus type strain (114-95(T)).</title>
        <authorList>
            <person name="Kiss H."/>
            <person name="Nett M."/>
            <person name="Domin N."/>
            <person name="Martin K."/>
            <person name="Maresca J.A."/>
            <person name="Copeland A."/>
            <person name="Lapidus A."/>
            <person name="Lucas S."/>
            <person name="Berry K.W."/>
            <person name="Glavina Del Rio T."/>
            <person name="Dalin E."/>
            <person name="Tice H."/>
            <person name="Pitluck S."/>
            <person name="Richardson P."/>
            <person name="Bruce D."/>
            <person name="Goodwin L."/>
            <person name="Han C."/>
            <person name="Detter J.C."/>
            <person name="Schmutz J."/>
            <person name="Brettin T."/>
            <person name="Land M."/>
            <person name="Hauser L."/>
            <person name="Kyrpides N.C."/>
            <person name="Ivanova N."/>
            <person name="Goker M."/>
            <person name="Woyke T."/>
            <person name="Klenk H.P."/>
            <person name="Bryant D.A."/>
        </authorList>
    </citation>
    <scope>NUCLEOTIDE SEQUENCE [LARGE SCALE GENOMIC DNA]</scope>
    <source>
        <strain evidence="4">ATCC 23779 / DSM 785 / 114-95</strain>
    </source>
</reference>
<dbReference type="PIRSF" id="PIRSF009320">
    <property type="entry name" value="Nuc_binding_HP_1000"/>
    <property type="match status" value="1"/>
</dbReference>
<keyword evidence="4" id="KW-1185">Reference proteome</keyword>
<accession>A9B290</accession>
<proteinExistence type="inferred from homology"/>
<dbReference type="InParanoid" id="A9B290"/>
<evidence type="ECO:0000313" key="4">
    <source>
        <dbReference type="Proteomes" id="UP000000787"/>
    </source>
</evidence>
<dbReference type="FunFam" id="3.40.50.300:FF:000285">
    <property type="entry name" value="Sporulation initiation inhibitor Soj"/>
    <property type="match status" value="1"/>
</dbReference>
<organism evidence="3 4">
    <name type="scientific">Herpetosiphon aurantiacus (strain ATCC 23779 / DSM 785 / 114-95)</name>
    <dbReference type="NCBI Taxonomy" id="316274"/>
    <lineage>
        <taxon>Bacteria</taxon>
        <taxon>Bacillati</taxon>
        <taxon>Chloroflexota</taxon>
        <taxon>Chloroflexia</taxon>
        <taxon>Herpetosiphonales</taxon>
        <taxon>Herpetosiphonaceae</taxon>
        <taxon>Herpetosiphon</taxon>
    </lineage>
</organism>
<dbReference type="SUPFAM" id="SSF52540">
    <property type="entry name" value="P-loop containing nucleoside triphosphate hydrolases"/>
    <property type="match status" value="1"/>
</dbReference>
<dbReference type="KEGG" id="hau:Haur_4809"/>
<dbReference type="EMBL" id="CP000875">
    <property type="protein sequence ID" value="ABX07440.1"/>
    <property type="molecule type" value="Genomic_DNA"/>
</dbReference>
<dbReference type="eggNOG" id="COG1192">
    <property type="taxonomic scope" value="Bacteria"/>
</dbReference>
<dbReference type="InterPro" id="IPR025669">
    <property type="entry name" value="AAA_dom"/>
</dbReference>
<dbReference type="InterPro" id="IPR027417">
    <property type="entry name" value="P-loop_NTPase"/>
</dbReference>
<feature type="domain" description="AAA" evidence="2">
    <location>
        <begin position="4"/>
        <end position="179"/>
    </location>
</feature>
<protein>
    <submittedName>
        <fullName evidence="3">Cobyrinic acid ac-diamide synthase</fullName>
    </submittedName>
</protein>
<evidence type="ECO:0000313" key="3">
    <source>
        <dbReference type="EMBL" id="ABX07440.1"/>
    </source>
</evidence>
<dbReference type="PANTHER" id="PTHR13696">
    <property type="entry name" value="P-LOOP CONTAINING NUCLEOSIDE TRIPHOSPHATE HYDROLASE"/>
    <property type="match status" value="1"/>
</dbReference>
<evidence type="ECO:0000256" key="1">
    <source>
        <dbReference type="ARBA" id="ARBA00006976"/>
    </source>
</evidence>